<feature type="compositionally biased region" description="Polar residues" evidence="1">
    <location>
        <begin position="107"/>
        <end position="120"/>
    </location>
</feature>
<feature type="compositionally biased region" description="Basic and acidic residues" evidence="1">
    <location>
        <begin position="391"/>
        <end position="404"/>
    </location>
</feature>
<proteinExistence type="predicted"/>
<keyword evidence="3" id="KW-1185">Reference proteome</keyword>
<feature type="compositionally biased region" description="Polar residues" evidence="1">
    <location>
        <begin position="469"/>
        <end position="478"/>
    </location>
</feature>
<feature type="compositionally biased region" description="Polar residues" evidence="1">
    <location>
        <begin position="127"/>
        <end position="142"/>
    </location>
</feature>
<dbReference type="Proteomes" id="UP000050424">
    <property type="component" value="Unassembled WGS sequence"/>
</dbReference>
<feature type="compositionally biased region" description="Polar residues" evidence="1">
    <location>
        <begin position="288"/>
        <end position="321"/>
    </location>
</feature>
<feature type="compositionally biased region" description="Low complexity" evidence="1">
    <location>
        <begin position="253"/>
        <end position="270"/>
    </location>
</feature>
<name>A0A0P7AS45_9HYPO</name>
<evidence type="ECO:0000313" key="2">
    <source>
        <dbReference type="EMBL" id="KPM35544.1"/>
    </source>
</evidence>
<feature type="region of interest" description="Disordered" evidence="1">
    <location>
        <begin position="88"/>
        <end position="162"/>
    </location>
</feature>
<accession>A0A0P7AS45</accession>
<feature type="region of interest" description="Disordered" evidence="1">
    <location>
        <begin position="391"/>
        <end position="478"/>
    </location>
</feature>
<feature type="compositionally biased region" description="Low complexity" evidence="1">
    <location>
        <begin position="217"/>
        <end position="234"/>
    </location>
</feature>
<feature type="region of interest" description="Disordered" evidence="1">
    <location>
        <begin position="49"/>
        <end position="72"/>
    </location>
</feature>
<dbReference type="OrthoDB" id="5401654at2759"/>
<dbReference type="PANTHER" id="PTHR39610">
    <property type="entry name" value="BZIP DOMAIN-CONTAINING PROTEIN-RELATED"/>
    <property type="match status" value="1"/>
</dbReference>
<dbReference type="AlphaFoldDB" id="A0A0P7AS45"/>
<evidence type="ECO:0000313" key="3">
    <source>
        <dbReference type="Proteomes" id="UP000050424"/>
    </source>
</evidence>
<feature type="compositionally biased region" description="Polar residues" evidence="1">
    <location>
        <begin position="331"/>
        <end position="349"/>
    </location>
</feature>
<dbReference type="PANTHER" id="PTHR39610:SF1">
    <property type="match status" value="1"/>
</dbReference>
<sequence>MIQYQGRDVDAGVSRRGVRPACLTPVAVASGDPYRPVLVPAPSDLVVSEAQSTPHPGAIARQVPNAPKNAKGTGRIKYHLQQNSSIDNSFISAGMPDLNSVPPSPHTLATSRRQSTSQMATPPVPTSPSLNILPSNQNAVNHPQSPSLPSPQLAATHPPVPAPAHALAAEPWVGPGPGPERHPRPLTAAELHLQLEKEQEAVVNRLTRELSLLRAAQNASVVSNTSSNSGANSTHDAAPEQSLLSGSGFSIPTARQHQRTSSTTSQSFGQPPLSSSYEARIHAPRAMQATSLSRQNSSTSRHSQTNSPGPQNSLDPSSYFQHQRIPPPTSVPMSSVGATPGSGSVSEQLSPGLMPATMRYEETAFYRNELETAKRENEALKHRIRELERHVRQHRTSDASRTRSDSVSTTASMSVTPAGGVSIAGPREGVLTPARPERERGLTTQSMISVTGSIGVGVPEEEVKVGESAASSGLPHNS</sequence>
<evidence type="ECO:0000256" key="1">
    <source>
        <dbReference type="SAM" id="MobiDB-lite"/>
    </source>
</evidence>
<comment type="caution">
    <text evidence="2">The sequence shown here is derived from an EMBL/GenBank/DDBJ whole genome shotgun (WGS) entry which is preliminary data.</text>
</comment>
<reference evidence="2 3" key="1">
    <citation type="submission" date="2015-09" db="EMBL/GenBank/DDBJ databases">
        <title>Draft genome of a European isolate of the apple canker pathogen Neonectria ditissima.</title>
        <authorList>
            <person name="Gomez-Cortecero A."/>
            <person name="Harrison R.J."/>
            <person name="Armitage A.D."/>
        </authorList>
    </citation>
    <scope>NUCLEOTIDE SEQUENCE [LARGE SCALE GENOMIC DNA]</scope>
    <source>
        <strain evidence="2 3">R09/05</strain>
    </source>
</reference>
<gene>
    <name evidence="2" type="ORF">AK830_g11019</name>
</gene>
<feature type="compositionally biased region" description="Low complexity" evidence="1">
    <location>
        <begin position="143"/>
        <end position="162"/>
    </location>
</feature>
<dbReference type="EMBL" id="LKCW01000246">
    <property type="protein sequence ID" value="KPM35544.1"/>
    <property type="molecule type" value="Genomic_DNA"/>
</dbReference>
<feature type="compositionally biased region" description="Polar residues" evidence="1">
    <location>
        <begin position="442"/>
        <end position="452"/>
    </location>
</feature>
<protein>
    <submittedName>
        <fullName evidence="2">Uncharacterized protein</fullName>
    </submittedName>
</protein>
<feature type="region of interest" description="Disordered" evidence="1">
    <location>
        <begin position="217"/>
        <end position="350"/>
    </location>
</feature>
<organism evidence="2 3">
    <name type="scientific">Neonectria ditissima</name>
    <dbReference type="NCBI Taxonomy" id="78410"/>
    <lineage>
        <taxon>Eukaryota</taxon>
        <taxon>Fungi</taxon>
        <taxon>Dikarya</taxon>
        <taxon>Ascomycota</taxon>
        <taxon>Pezizomycotina</taxon>
        <taxon>Sordariomycetes</taxon>
        <taxon>Hypocreomycetidae</taxon>
        <taxon>Hypocreales</taxon>
        <taxon>Nectriaceae</taxon>
        <taxon>Neonectria</taxon>
    </lineage>
</organism>